<dbReference type="CDD" id="cd17546">
    <property type="entry name" value="REC_hyHK_CKI1_RcsC-like"/>
    <property type="match status" value="1"/>
</dbReference>
<keyword evidence="4" id="KW-0808">Transferase</keyword>
<feature type="transmembrane region" description="Helical" evidence="8">
    <location>
        <begin position="27"/>
        <end position="55"/>
    </location>
</feature>
<organism evidence="11 12">
    <name type="scientific">Tritonibacter mobilis F1926</name>
    <dbReference type="NCBI Taxonomy" id="1265309"/>
    <lineage>
        <taxon>Bacteria</taxon>
        <taxon>Pseudomonadati</taxon>
        <taxon>Pseudomonadota</taxon>
        <taxon>Alphaproteobacteria</taxon>
        <taxon>Rhodobacterales</taxon>
        <taxon>Paracoccaceae</taxon>
        <taxon>Tritonibacter</taxon>
    </lineage>
</organism>
<dbReference type="SUPFAM" id="SSF52172">
    <property type="entry name" value="CheY-like"/>
    <property type="match status" value="1"/>
</dbReference>
<dbReference type="Gene3D" id="3.30.565.10">
    <property type="entry name" value="Histidine kinase-like ATPase, C-terminal domain"/>
    <property type="match status" value="1"/>
</dbReference>
<dbReference type="InterPro" id="IPR005467">
    <property type="entry name" value="His_kinase_dom"/>
</dbReference>
<dbReference type="SUPFAM" id="SSF55874">
    <property type="entry name" value="ATPase domain of HSP90 chaperone/DNA topoisomerase II/histidine kinase"/>
    <property type="match status" value="1"/>
</dbReference>
<dbReference type="SMART" id="SM00387">
    <property type="entry name" value="HATPase_c"/>
    <property type="match status" value="1"/>
</dbReference>
<dbReference type="CDD" id="cd00082">
    <property type="entry name" value="HisKA"/>
    <property type="match status" value="1"/>
</dbReference>
<protein>
    <recommendedName>
        <fullName evidence="2">histidine kinase</fullName>
        <ecNumber evidence="2">2.7.13.3</ecNumber>
    </recommendedName>
</protein>
<dbReference type="SMART" id="SM00388">
    <property type="entry name" value="HisKA"/>
    <property type="match status" value="1"/>
</dbReference>
<dbReference type="PROSITE" id="PS50110">
    <property type="entry name" value="RESPONSE_REGULATORY"/>
    <property type="match status" value="1"/>
</dbReference>
<evidence type="ECO:0000256" key="7">
    <source>
        <dbReference type="PROSITE-ProRule" id="PRU00169"/>
    </source>
</evidence>
<evidence type="ECO:0000256" key="4">
    <source>
        <dbReference type="ARBA" id="ARBA00022679"/>
    </source>
</evidence>
<evidence type="ECO:0000256" key="5">
    <source>
        <dbReference type="ARBA" id="ARBA00022777"/>
    </source>
</evidence>
<feature type="domain" description="Histidine kinase" evidence="9">
    <location>
        <begin position="207"/>
        <end position="428"/>
    </location>
</feature>
<dbReference type="PROSITE" id="PS50109">
    <property type="entry name" value="HIS_KIN"/>
    <property type="match status" value="1"/>
</dbReference>
<dbReference type="CDD" id="cd16922">
    <property type="entry name" value="HATPase_EvgS-ArcB-TorS-like"/>
    <property type="match status" value="1"/>
</dbReference>
<dbReference type="FunFam" id="3.30.565.10:FF:000010">
    <property type="entry name" value="Sensor histidine kinase RcsC"/>
    <property type="match status" value="1"/>
</dbReference>
<dbReference type="OrthoDB" id="9801651at2"/>
<keyword evidence="8" id="KW-0812">Transmembrane</keyword>
<feature type="transmembrane region" description="Helical" evidence="8">
    <location>
        <begin position="159"/>
        <end position="178"/>
    </location>
</feature>
<accession>A0A1B1A0P8</accession>
<dbReference type="Proteomes" id="UP000013243">
    <property type="component" value="Chromosome"/>
</dbReference>
<keyword evidence="5 11" id="KW-0418">Kinase</keyword>
<dbReference type="InterPro" id="IPR003594">
    <property type="entry name" value="HATPase_dom"/>
</dbReference>
<dbReference type="PANTHER" id="PTHR43047">
    <property type="entry name" value="TWO-COMPONENT HISTIDINE PROTEIN KINASE"/>
    <property type="match status" value="1"/>
</dbReference>
<gene>
    <name evidence="11" type="ORF">K529_005015</name>
</gene>
<dbReference type="Pfam" id="PF02518">
    <property type="entry name" value="HATPase_c"/>
    <property type="match status" value="1"/>
</dbReference>
<evidence type="ECO:0000259" key="9">
    <source>
        <dbReference type="PROSITE" id="PS50109"/>
    </source>
</evidence>
<proteinExistence type="predicted"/>
<dbReference type="PANTHER" id="PTHR43047:SF78">
    <property type="entry name" value="SENSORY_REGULATORY PROTEIN RPFC"/>
    <property type="match status" value="1"/>
</dbReference>
<evidence type="ECO:0000256" key="1">
    <source>
        <dbReference type="ARBA" id="ARBA00000085"/>
    </source>
</evidence>
<feature type="domain" description="Response regulatory" evidence="10">
    <location>
        <begin position="453"/>
        <end position="570"/>
    </location>
</feature>
<evidence type="ECO:0000256" key="2">
    <source>
        <dbReference type="ARBA" id="ARBA00012438"/>
    </source>
</evidence>
<dbReference type="Pfam" id="PF00512">
    <property type="entry name" value="HisKA"/>
    <property type="match status" value="1"/>
</dbReference>
<dbReference type="InterPro" id="IPR036890">
    <property type="entry name" value="HATPase_C_sf"/>
</dbReference>
<keyword evidence="8" id="KW-0472">Membrane</keyword>
<dbReference type="KEGG" id="rmb:K529_005015"/>
<dbReference type="SUPFAM" id="SSF47384">
    <property type="entry name" value="Homodimeric domain of signal transducing histidine kinase"/>
    <property type="match status" value="1"/>
</dbReference>
<dbReference type="InterPro" id="IPR011006">
    <property type="entry name" value="CheY-like_superfamily"/>
</dbReference>
<evidence type="ECO:0000256" key="6">
    <source>
        <dbReference type="ARBA" id="ARBA00023012"/>
    </source>
</evidence>
<feature type="modified residue" description="4-aspartylphosphate" evidence="7">
    <location>
        <position position="502"/>
    </location>
</feature>
<feature type="transmembrane region" description="Helical" evidence="8">
    <location>
        <begin position="76"/>
        <end position="98"/>
    </location>
</feature>
<name>A0A1B1A0P8_9RHOB</name>
<dbReference type="Gene3D" id="3.40.50.2300">
    <property type="match status" value="1"/>
</dbReference>
<dbReference type="EC" id="2.7.13.3" evidence="2"/>
<comment type="catalytic activity">
    <reaction evidence="1">
        <text>ATP + protein L-histidine = ADP + protein N-phospho-L-histidine.</text>
        <dbReference type="EC" id="2.7.13.3"/>
    </reaction>
</comment>
<sequence>MLKISPELAISVAAQNDLVRADLPTRFASITIVSLLSLFFLPATVLGAVYLAYAVTEIVGVFVYRMLAREVTWRGIVLFSTSAFLGVWIFNLIPLLLFLEQDPFLKMIGAMLLIIALNHCVVARATWIFFGFLTTLPIICVVGFIIVSFLREFATPAEMATTAIITVIGAAYMLHALWTQHRLTARLRAALEEAEAGSRAKSRFLAAMSHEIRTPLNAICGMSELIDEENKDRPLLQERSKLLRTSALALAGILDDVLDHAKIEAGLMELSLAAAAPAVEIRSAIEMFRASAEDKGLRLEFTIDESLPAYAECDALRLRQVIGNLLSNAVKYTDTGQVTVHASAVTEGDHAIIEVKVADTGRGMTPEQTERLFQDFYRAVDKNAPTVPGTGLGLSIARQFARMMNGDITLTTSPAKGSCFTFTCRVQVLEMTALSGTNPPNQDTIFTDLGVRSILLVDDTASNRLVVRSFLKDFDLDLIEACNGADALAILDHSSVDLVLLDMKMPVMDGQDTLLAMTARGGRIAATPVVMLTANAAPEDRELFLSLGAVGYIAKPVRKAQLLAEIQRVAAAHGHKPIETRQSARTGT</sequence>
<dbReference type="InterPro" id="IPR036097">
    <property type="entry name" value="HisK_dim/P_sf"/>
</dbReference>
<dbReference type="GeneID" id="28249169"/>
<dbReference type="Pfam" id="PF00072">
    <property type="entry name" value="Response_reg"/>
    <property type="match status" value="1"/>
</dbReference>
<dbReference type="AlphaFoldDB" id="A0A1B1A0P8"/>
<keyword evidence="3 7" id="KW-0597">Phosphoprotein</keyword>
<evidence type="ECO:0000256" key="8">
    <source>
        <dbReference type="SAM" id="Phobius"/>
    </source>
</evidence>
<dbReference type="EMBL" id="CP015230">
    <property type="protein sequence ID" value="ANP40121.1"/>
    <property type="molecule type" value="Genomic_DNA"/>
</dbReference>
<feature type="transmembrane region" description="Helical" evidence="8">
    <location>
        <begin position="128"/>
        <end position="147"/>
    </location>
</feature>
<keyword evidence="6" id="KW-0902">Two-component regulatory system</keyword>
<reference evidence="11 12" key="1">
    <citation type="journal article" date="2016" name="ISME J.">
        <title>Global occurrence and heterogeneity of the Roseobacter-clade species Ruegeria mobilis.</title>
        <authorList>
            <person name="Sonnenschein E."/>
            <person name="Gram L."/>
        </authorList>
    </citation>
    <scope>NUCLEOTIDE SEQUENCE [LARGE SCALE GENOMIC DNA]</scope>
    <source>
        <strain evidence="11 12">F1926</strain>
    </source>
</reference>
<feature type="transmembrane region" description="Helical" evidence="8">
    <location>
        <begin position="104"/>
        <end position="121"/>
    </location>
</feature>
<dbReference type="InterPro" id="IPR001789">
    <property type="entry name" value="Sig_transdc_resp-reg_receiver"/>
</dbReference>
<keyword evidence="8" id="KW-1133">Transmembrane helix</keyword>
<evidence type="ECO:0000313" key="11">
    <source>
        <dbReference type="EMBL" id="ANP40121.1"/>
    </source>
</evidence>
<dbReference type="RefSeq" id="WP_005628617.1">
    <property type="nucleotide sequence ID" value="NZ_CP015230.1"/>
</dbReference>
<dbReference type="SMART" id="SM00448">
    <property type="entry name" value="REC"/>
    <property type="match status" value="1"/>
</dbReference>
<evidence type="ECO:0000313" key="12">
    <source>
        <dbReference type="Proteomes" id="UP000013243"/>
    </source>
</evidence>
<evidence type="ECO:0000259" key="10">
    <source>
        <dbReference type="PROSITE" id="PS50110"/>
    </source>
</evidence>
<dbReference type="GO" id="GO:0000155">
    <property type="term" value="F:phosphorelay sensor kinase activity"/>
    <property type="evidence" value="ECO:0007669"/>
    <property type="project" value="InterPro"/>
</dbReference>
<dbReference type="STRING" id="1265309.K529_005015"/>
<dbReference type="InterPro" id="IPR004358">
    <property type="entry name" value="Sig_transdc_His_kin-like_C"/>
</dbReference>
<dbReference type="Gene3D" id="1.10.287.130">
    <property type="match status" value="1"/>
</dbReference>
<evidence type="ECO:0000256" key="3">
    <source>
        <dbReference type="ARBA" id="ARBA00022553"/>
    </source>
</evidence>
<dbReference type="PRINTS" id="PR00344">
    <property type="entry name" value="BCTRLSENSOR"/>
</dbReference>
<dbReference type="InterPro" id="IPR003661">
    <property type="entry name" value="HisK_dim/P_dom"/>
</dbReference>